<evidence type="ECO:0000313" key="2">
    <source>
        <dbReference type="EMBL" id="PRR83373.1"/>
    </source>
</evidence>
<dbReference type="OrthoDB" id="9770043at2"/>
<name>A0A2T0BHQ1_9CLOT</name>
<accession>A0A2T0BHQ1</accession>
<proteinExistence type="predicted"/>
<gene>
    <name evidence="2" type="ORF">CLVI_09200</name>
</gene>
<dbReference type="AlphaFoldDB" id="A0A2T0BHQ1"/>
<dbReference type="Gene3D" id="2.120.10.30">
    <property type="entry name" value="TolB, C-terminal domain"/>
    <property type="match status" value="1"/>
</dbReference>
<dbReference type="InterPro" id="IPR011041">
    <property type="entry name" value="Quinoprot_gluc/sorb_DH_b-prop"/>
</dbReference>
<sequence length="422" mass="47579">MRKLLRDIIIAILIVTAAFSVFKISNKYSMSVLKGDIDFTVISKSCENAKAIATDDNKNLYIAYRDWLKAIDNEGKEKILFKNKELDIEDIIYYENKIIYISGDKLEEYSLDSGLVNTLYSGIPNGGNGIDRKLLLKDDIIYLSVGGSTNSGIAEGNEVDLPSMDITLTGINYKDTGAFKVKGIISSAGEKISKVAFGNGALYYINLKNNKMNLYSNGIRGITGFDFNSEDEMMAIFSGMKNEGLRPVNRDKDYIYKVEIDKWYGWPDYSGGDPISSPRFKEEEIIQPLIANPPTHVIDGLVYQHKTLDTLKELAIDTEGTILEKDSLLFWDKEEAVICALSPENIYFKVLKIKESSEIKDIIFNKDEFLILDSSLGCIYRISQKQGMLGFKLPIEIWTFILGLTFVLLSILVLKLTKKFHK</sequence>
<dbReference type="SUPFAM" id="SSF50952">
    <property type="entry name" value="Soluble quinoprotein glucose dehydrogenase"/>
    <property type="match status" value="1"/>
</dbReference>
<evidence type="ECO:0000256" key="1">
    <source>
        <dbReference type="SAM" id="Phobius"/>
    </source>
</evidence>
<protein>
    <recommendedName>
        <fullName evidence="4">Glucose/Sorbosone dehydrogenase domain-containing protein</fullName>
    </recommendedName>
</protein>
<keyword evidence="1" id="KW-0472">Membrane</keyword>
<dbReference type="EMBL" id="PVXQ01000007">
    <property type="protein sequence ID" value="PRR83373.1"/>
    <property type="molecule type" value="Genomic_DNA"/>
</dbReference>
<feature type="transmembrane region" description="Helical" evidence="1">
    <location>
        <begin position="397"/>
        <end position="416"/>
    </location>
</feature>
<comment type="caution">
    <text evidence="2">The sequence shown here is derived from an EMBL/GenBank/DDBJ whole genome shotgun (WGS) entry which is preliminary data.</text>
</comment>
<dbReference type="Proteomes" id="UP000239471">
    <property type="component" value="Unassembled WGS sequence"/>
</dbReference>
<dbReference type="RefSeq" id="WP_106058947.1">
    <property type="nucleotide sequence ID" value="NZ_PVXQ01000007.1"/>
</dbReference>
<reference evidence="2 3" key="1">
    <citation type="submission" date="2018-03" db="EMBL/GenBank/DDBJ databases">
        <title>Genome sequence of Clostridium vincentii DSM 10228.</title>
        <authorList>
            <person name="Poehlein A."/>
            <person name="Daniel R."/>
        </authorList>
    </citation>
    <scope>NUCLEOTIDE SEQUENCE [LARGE SCALE GENOMIC DNA]</scope>
    <source>
        <strain evidence="2 3">DSM 10228</strain>
    </source>
</reference>
<organism evidence="2 3">
    <name type="scientific">Clostridium vincentii</name>
    <dbReference type="NCBI Taxonomy" id="52704"/>
    <lineage>
        <taxon>Bacteria</taxon>
        <taxon>Bacillati</taxon>
        <taxon>Bacillota</taxon>
        <taxon>Clostridia</taxon>
        <taxon>Eubacteriales</taxon>
        <taxon>Clostridiaceae</taxon>
        <taxon>Clostridium</taxon>
    </lineage>
</organism>
<evidence type="ECO:0008006" key="4">
    <source>
        <dbReference type="Google" id="ProtNLM"/>
    </source>
</evidence>
<keyword evidence="1" id="KW-1133">Transmembrane helix</keyword>
<keyword evidence="3" id="KW-1185">Reference proteome</keyword>
<dbReference type="InterPro" id="IPR011042">
    <property type="entry name" value="6-blade_b-propeller_TolB-like"/>
</dbReference>
<evidence type="ECO:0000313" key="3">
    <source>
        <dbReference type="Proteomes" id="UP000239471"/>
    </source>
</evidence>
<keyword evidence="1" id="KW-0812">Transmembrane</keyword>